<feature type="chain" id="PRO_5037184696" evidence="1">
    <location>
        <begin position="19"/>
        <end position="57"/>
    </location>
</feature>
<evidence type="ECO:0000313" key="3">
    <source>
        <dbReference type="Proteomes" id="UP000644507"/>
    </source>
</evidence>
<evidence type="ECO:0000256" key="1">
    <source>
        <dbReference type="SAM" id="SignalP"/>
    </source>
</evidence>
<reference evidence="2" key="1">
    <citation type="journal article" date="2014" name="Int. J. Syst. Evol. Microbiol.">
        <title>Complete genome sequence of Corynebacterium casei LMG S-19264T (=DSM 44701T), isolated from a smear-ripened cheese.</title>
        <authorList>
            <consortium name="US DOE Joint Genome Institute (JGI-PGF)"/>
            <person name="Walter F."/>
            <person name="Albersmeier A."/>
            <person name="Kalinowski J."/>
            <person name="Ruckert C."/>
        </authorList>
    </citation>
    <scope>NUCLEOTIDE SEQUENCE</scope>
    <source>
        <strain evidence="2">KCTC 12988</strain>
    </source>
</reference>
<dbReference type="AlphaFoldDB" id="A0A918WG61"/>
<keyword evidence="1" id="KW-0732">Signal</keyword>
<feature type="signal peptide" evidence="1">
    <location>
        <begin position="1"/>
        <end position="18"/>
    </location>
</feature>
<dbReference type="Proteomes" id="UP000644507">
    <property type="component" value="Unassembled WGS sequence"/>
</dbReference>
<dbReference type="RefSeq" id="WP_189567215.1">
    <property type="nucleotide sequence ID" value="NZ_BMXI01000002.1"/>
</dbReference>
<sequence>MAKFIFSLFLLLVACAGAYEIPQGVMSISELEKAQQKAKESNKPVVLVVAIKTQPET</sequence>
<dbReference type="EMBL" id="BMXI01000002">
    <property type="protein sequence ID" value="GHC43568.1"/>
    <property type="molecule type" value="Genomic_DNA"/>
</dbReference>
<accession>A0A918WG61</accession>
<organism evidence="2 3">
    <name type="scientific">Roseibacillus persicicus</name>
    <dbReference type="NCBI Taxonomy" id="454148"/>
    <lineage>
        <taxon>Bacteria</taxon>
        <taxon>Pseudomonadati</taxon>
        <taxon>Verrucomicrobiota</taxon>
        <taxon>Verrucomicrobiia</taxon>
        <taxon>Verrucomicrobiales</taxon>
        <taxon>Verrucomicrobiaceae</taxon>
        <taxon>Roseibacillus</taxon>
    </lineage>
</organism>
<dbReference type="PROSITE" id="PS51257">
    <property type="entry name" value="PROKAR_LIPOPROTEIN"/>
    <property type="match status" value="1"/>
</dbReference>
<comment type="caution">
    <text evidence="2">The sequence shown here is derived from an EMBL/GenBank/DDBJ whole genome shotgun (WGS) entry which is preliminary data.</text>
</comment>
<keyword evidence="3" id="KW-1185">Reference proteome</keyword>
<gene>
    <name evidence="2" type="ORF">GCM10007100_05910</name>
</gene>
<protein>
    <submittedName>
        <fullName evidence="2">Uncharacterized protein</fullName>
    </submittedName>
</protein>
<proteinExistence type="predicted"/>
<reference evidence="2" key="2">
    <citation type="submission" date="2020-09" db="EMBL/GenBank/DDBJ databases">
        <authorList>
            <person name="Sun Q."/>
            <person name="Kim S."/>
        </authorList>
    </citation>
    <scope>NUCLEOTIDE SEQUENCE</scope>
    <source>
        <strain evidence="2">KCTC 12988</strain>
    </source>
</reference>
<name>A0A918WG61_9BACT</name>
<evidence type="ECO:0000313" key="2">
    <source>
        <dbReference type="EMBL" id="GHC43568.1"/>
    </source>
</evidence>